<proteinExistence type="predicted"/>
<protein>
    <submittedName>
        <fullName evidence="1">Uncharacterized protein</fullName>
    </submittedName>
</protein>
<comment type="caution">
    <text evidence="1">The sequence shown here is derived from an EMBL/GenBank/DDBJ whole genome shotgun (WGS) entry which is preliminary data.</text>
</comment>
<gene>
    <name evidence="1" type="ORF">TWF481_008671</name>
</gene>
<keyword evidence="2" id="KW-1185">Reference proteome</keyword>
<accession>A0AAV9WDL6</accession>
<evidence type="ECO:0000313" key="1">
    <source>
        <dbReference type="EMBL" id="KAK6503668.1"/>
    </source>
</evidence>
<name>A0AAV9WDL6_9PEZI</name>
<organism evidence="1 2">
    <name type="scientific">Arthrobotrys musiformis</name>
    <dbReference type="NCBI Taxonomy" id="47236"/>
    <lineage>
        <taxon>Eukaryota</taxon>
        <taxon>Fungi</taxon>
        <taxon>Dikarya</taxon>
        <taxon>Ascomycota</taxon>
        <taxon>Pezizomycotina</taxon>
        <taxon>Orbiliomycetes</taxon>
        <taxon>Orbiliales</taxon>
        <taxon>Orbiliaceae</taxon>
        <taxon>Arthrobotrys</taxon>
    </lineage>
</organism>
<evidence type="ECO:0000313" key="2">
    <source>
        <dbReference type="Proteomes" id="UP001370758"/>
    </source>
</evidence>
<sequence>MADKSSSKGLKLALEQNPEFEEWIKVFAEYLRSRNNTMKQKNVDYSAIVSFSDLLKDKVFWPKLSDGPLNEYLVRPKDSLGRGVPASPDDIPRSDTTPLWLCNKKLHNGAIPVPEDLRWRCNDHIVGIWVWYAWYRMTSRLFPQCDPEFCPKFAVHGISDWGDAPALLKKFRPPMFHNDEEILEDARRSVDSGYDIAKNVAAALCEIGYENLQKQFGFSKLKYADWTIISLLDSKAFPQVASIERNLKSKASEAYRNHLRMIHDIVDYAADVVHGESRNARVQHDLSCSLTGCVWSEFNRLTAELAKIYGPEEMNLYLGSAYLWHLAAGRYHIMPKLCYAVRHCKVPTPTDCPWSGFPACRVFLDIPETPDPVPGPEVCRGPCLEISPWPKKSEDVPEILESAFRCMFDPNICYDCAMKAADHATGSIQQLQPTEWFEFCLRDISWVWERQIVLLYWKALGHMTGLVAPLGSHDEAPCLFS</sequence>
<dbReference type="Proteomes" id="UP001370758">
    <property type="component" value="Unassembled WGS sequence"/>
</dbReference>
<reference evidence="1 2" key="1">
    <citation type="submission" date="2023-08" db="EMBL/GenBank/DDBJ databases">
        <authorList>
            <person name="Palmer J.M."/>
        </authorList>
    </citation>
    <scope>NUCLEOTIDE SEQUENCE [LARGE SCALE GENOMIC DNA]</scope>
    <source>
        <strain evidence="1 2">TWF481</strain>
    </source>
</reference>
<dbReference type="AlphaFoldDB" id="A0AAV9WDL6"/>
<dbReference type="EMBL" id="JAVHJL010000005">
    <property type="protein sequence ID" value="KAK6503668.1"/>
    <property type="molecule type" value="Genomic_DNA"/>
</dbReference>